<proteinExistence type="predicted"/>
<dbReference type="Pfam" id="PF07145">
    <property type="entry name" value="PAM2"/>
    <property type="match status" value="1"/>
</dbReference>
<dbReference type="PANTHER" id="PTHR28080:SF1">
    <property type="entry name" value="PEROXISOMAL BIOGENESIS FACTOR 3"/>
    <property type="match status" value="1"/>
</dbReference>
<dbReference type="GO" id="GO:0030674">
    <property type="term" value="F:protein-macromolecule adaptor activity"/>
    <property type="evidence" value="ECO:0007669"/>
    <property type="project" value="TreeGrafter"/>
</dbReference>
<dbReference type="RefSeq" id="XP_007882413.1">
    <property type="nucleotide sequence ID" value="XM_007884222.1"/>
</dbReference>
<name>A0A061H158_9BASI</name>
<dbReference type="Pfam" id="PF04882">
    <property type="entry name" value="Peroxin-3"/>
    <property type="match status" value="2"/>
</dbReference>
<evidence type="ECO:0000256" key="1">
    <source>
        <dbReference type="SAM" id="MobiDB-lite"/>
    </source>
</evidence>
<dbReference type="Proteomes" id="UP000053664">
    <property type="component" value="Unassembled WGS sequence"/>
</dbReference>
<dbReference type="PANTHER" id="PTHR28080">
    <property type="entry name" value="PEROXISOMAL BIOGENESIS FACTOR 3"/>
    <property type="match status" value="1"/>
</dbReference>
<feature type="transmembrane region" description="Helical" evidence="2">
    <location>
        <begin position="12"/>
        <end position="32"/>
    </location>
</feature>
<sequence>MPSWWKRTQSYLSSHSNFFIVTGGIVGGAYLISNYAIAKFQQIQAKLVQDRSANENLRRRFAQNQEDCTFTVLALLPTVGDQLSARLNVEQLTESLRAQSSSSSLAAQTSDSPAPTSPTPQTESQQSSQPAQEHTEPAAAQPQAAPPADQTPPGPEQRAQSAEPSPRASPSLSGAKSTFNPLAKEFVPFGQRQPTPPPSSPSQPIKDQPAEQQQQQQQLDAPAAPETADAVSAAPSAPAQQPADAGEESVQEPTTGTAADGDALTESAPPPPAQAQPTAEPSAPQPAPIQPSRERLVQERQAKLKLWNELKIVSFSRTVTSLYCVALLTLQTHVQLNLIGRFAYLASIEAQMMSTELDGQLVGADWQDAGSRDQAGQFGLDHETERLYLTYSWWFLHRGWDQLATRVVQAVERTFSGLPVKAQITMNEMRTLVGSARSSVEYELCGESTKRSNFLDVLFPVSEEQELETLIQSGAVPADRALDTLRTNQRLRLLLDETKDIIESSDFSTILHLCLDRVFDVFFTTMSPTFGLAPSTPVGGGLSGHDEAGTGTGMGARIREITADEAETLQKGRSVRLASLFPAVARQSQLAIHGVPNEYIESLSDSKELRAFSAIIYAAWPPEASH</sequence>
<dbReference type="HOGENOM" id="CLU_017002_3_0_1"/>
<dbReference type="InterPro" id="IPR009818">
    <property type="entry name" value="PAM2_motif"/>
</dbReference>
<dbReference type="EMBL" id="KE361650">
    <property type="protein sequence ID" value="EPQ25809.1"/>
    <property type="molecule type" value="Genomic_DNA"/>
</dbReference>
<dbReference type="GO" id="GO:0005778">
    <property type="term" value="C:peroxisomal membrane"/>
    <property type="evidence" value="ECO:0007669"/>
    <property type="project" value="InterPro"/>
</dbReference>
<organism evidence="3 4">
    <name type="scientific">Pseudozyma flocculosa PF-1</name>
    <dbReference type="NCBI Taxonomy" id="1277687"/>
    <lineage>
        <taxon>Eukaryota</taxon>
        <taxon>Fungi</taxon>
        <taxon>Dikarya</taxon>
        <taxon>Basidiomycota</taxon>
        <taxon>Ustilaginomycotina</taxon>
        <taxon>Ustilaginomycetes</taxon>
        <taxon>Ustilaginales</taxon>
        <taxon>Ustilaginaceae</taxon>
        <taxon>Pseudozyma</taxon>
    </lineage>
</organism>
<feature type="region of interest" description="Disordered" evidence="1">
    <location>
        <begin position="98"/>
        <end position="296"/>
    </location>
</feature>
<dbReference type="eggNOG" id="KOG4444">
    <property type="taxonomic scope" value="Eukaryota"/>
</dbReference>
<dbReference type="AlphaFoldDB" id="A0A061H158"/>
<gene>
    <name evidence="3" type="ORF">PFL1_06676</name>
</gene>
<keyword evidence="2" id="KW-0812">Transmembrane</keyword>
<feature type="compositionally biased region" description="Polar residues" evidence="1">
    <location>
        <begin position="158"/>
        <end position="180"/>
    </location>
</feature>
<evidence type="ECO:0000313" key="4">
    <source>
        <dbReference type="Proteomes" id="UP000053664"/>
    </source>
</evidence>
<keyword evidence="2" id="KW-0472">Membrane</keyword>
<evidence type="ECO:0000256" key="2">
    <source>
        <dbReference type="SAM" id="Phobius"/>
    </source>
</evidence>
<dbReference type="KEGG" id="pfp:PFL1_06676"/>
<dbReference type="OrthoDB" id="45930at2759"/>
<accession>A0A061H158</accession>
<evidence type="ECO:0000313" key="3">
    <source>
        <dbReference type="EMBL" id="EPQ25809.1"/>
    </source>
</evidence>
<feature type="compositionally biased region" description="Low complexity" evidence="1">
    <location>
        <begin position="98"/>
        <end position="148"/>
    </location>
</feature>
<feature type="compositionally biased region" description="Low complexity" evidence="1">
    <location>
        <begin position="254"/>
        <end position="267"/>
    </location>
</feature>
<dbReference type="GeneID" id="19320748"/>
<reference evidence="3 4" key="1">
    <citation type="journal article" date="2013" name="Plant Cell">
        <title>The transition from a phytopathogenic smut ancestor to an anamorphic biocontrol agent deciphered by comparative whole-genome analysis.</title>
        <authorList>
            <person name="Lefebvre F."/>
            <person name="Joly D.L."/>
            <person name="Labbe C."/>
            <person name="Teichmann B."/>
            <person name="Linning R."/>
            <person name="Belzile F."/>
            <person name="Bakkeren G."/>
            <person name="Belanger R.R."/>
        </authorList>
    </citation>
    <scope>NUCLEOTIDE SEQUENCE [LARGE SCALE GENOMIC DNA]</scope>
    <source>
        <strain evidence="3 4">PF-1</strain>
    </source>
</reference>
<dbReference type="InterPro" id="IPR006966">
    <property type="entry name" value="Peroxin-3"/>
</dbReference>
<feature type="compositionally biased region" description="Low complexity" evidence="1">
    <location>
        <begin position="202"/>
        <end position="244"/>
    </location>
</feature>
<protein>
    <submittedName>
        <fullName evidence="3">Uncharacterized protein</fullName>
    </submittedName>
</protein>
<dbReference type="GO" id="GO:0045046">
    <property type="term" value="P:protein import into peroxisome membrane"/>
    <property type="evidence" value="ECO:0007669"/>
    <property type="project" value="TreeGrafter"/>
</dbReference>
<keyword evidence="2" id="KW-1133">Transmembrane helix</keyword>